<evidence type="ECO:0000256" key="2">
    <source>
        <dbReference type="SAM" id="Phobius"/>
    </source>
</evidence>
<evidence type="ECO:0000313" key="3">
    <source>
        <dbReference type="EMBL" id="GAA2122637.1"/>
    </source>
</evidence>
<proteinExistence type="predicted"/>
<keyword evidence="2" id="KW-0812">Transmembrane</keyword>
<keyword evidence="2" id="KW-0472">Membrane</keyword>
<organism evidence="3 4">
    <name type="scientific">Kocuria atrinae</name>
    <dbReference type="NCBI Taxonomy" id="592377"/>
    <lineage>
        <taxon>Bacteria</taxon>
        <taxon>Bacillati</taxon>
        <taxon>Actinomycetota</taxon>
        <taxon>Actinomycetes</taxon>
        <taxon>Micrococcales</taxon>
        <taxon>Micrococcaceae</taxon>
        <taxon>Kocuria</taxon>
    </lineage>
</organism>
<name>A0ABN2Y6M9_9MICC</name>
<evidence type="ECO:0000256" key="1">
    <source>
        <dbReference type="SAM" id="MobiDB-lite"/>
    </source>
</evidence>
<evidence type="ECO:0000313" key="4">
    <source>
        <dbReference type="Proteomes" id="UP001500166"/>
    </source>
</evidence>
<sequence>MKFNFHRVKTPAYITSIALVVIGLLFELGSMPVAAWIFVILGIVLNVMAVSVTAVNDNPRAPREFKRSSVEDGTRVVIEPDVDTEQQETVPATPSISKAKSTAPIKDEKPAKRMGSSALRANLAGKLGSRPAADGTKDTHQVK</sequence>
<feature type="compositionally biased region" description="Polar residues" evidence="1">
    <location>
        <begin position="87"/>
        <end position="100"/>
    </location>
</feature>
<keyword evidence="2" id="KW-1133">Transmembrane helix</keyword>
<dbReference type="Proteomes" id="UP001500166">
    <property type="component" value="Unassembled WGS sequence"/>
</dbReference>
<dbReference type="EMBL" id="BAAAQA010000033">
    <property type="protein sequence ID" value="GAA2122637.1"/>
    <property type="molecule type" value="Genomic_DNA"/>
</dbReference>
<feature type="transmembrane region" description="Helical" evidence="2">
    <location>
        <begin position="35"/>
        <end position="56"/>
    </location>
</feature>
<keyword evidence="4" id="KW-1185">Reference proteome</keyword>
<gene>
    <name evidence="3" type="ORF">GCM10009824_25770</name>
</gene>
<feature type="transmembrane region" description="Helical" evidence="2">
    <location>
        <begin position="12"/>
        <end position="29"/>
    </location>
</feature>
<evidence type="ECO:0008006" key="5">
    <source>
        <dbReference type="Google" id="ProtNLM"/>
    </source>
</evidence>
<reference evidence="3 4" key="1">
    <citation type="journal article" date="2019" name="Int. J. Syst. Evol. Microbiol.">
        <title>The Global Catalogue of Microorganisms (GCM) 10K type strain sequencing project: providing services to taxonomists for standard genome sequencing and annotation.</title>
        <authorList>
            <consortium name="The Broad Institute Genomics Platform"/>
            <consortium name="The Broad Institute Genome Sequencing Center for Infectious Disease"/>
            <person name="Wu L."/>
            <person name="Ma J."/>
        </authorList>
    </citation>
    <scope>NUCLEOTIDE SEQUENCE [LARGE SCALE GENOMIC DNA]</scope>
    <source>
        <strain evidence="3 4">JCM 15914</strain>
    </source>
</reference>
<protein>
    <recommendedName>
        <fullName evidence="5">ATPase</fullName>
    </recommendedName>
</protein>
<comment type="caution">
    <text evidence="3">The sequence shown here is derived from an EMBL/GenBank/DDBJ whole genome shotgun (WGS) entry which is preliminary data.</text>
</comment>
<dbReference type="RefSeq" id="WP_344225414.1">
    <property type="nucleotide sequence ID" value="NZ_BAAAQA010000033.1"/>
</dbReference>
<accession>A0ABN2Y6M9</accession>
<feature type="region of interest" description="Disordered" evidence="1">
    <location>
        <begin position="81"/>
        <end position="143"/>
    </location>
</feature>